<proteinExistence type="inferred from homology"/>
<keyword evidence="7" id="KW-0472">Membrane</keyword>
<dbReference type="InterPro" id="IPR013686">
    <property type="entry name" value="Polypept-transport_assoc_ShlB"/>
</dbReference>
<evidence type="ECO:0000313" key="11">
    <source>
        <dbReference type="EMBL" id="MCU9849866.1"/>
    </source>
</evidence>
<dbReference type="PANTHER" id="PTHR34597:SF6">
    <property type="entry name" value="BLR6126 PROTEIN"/>
    <property type="match status" value="1"/>
</dbReference>
<keyword evidence="3" id="KW-0813">Transport</keyword>
<dbReference type="PROSITE" id="PS51779">
    <property type="entry name" value="POTRA"/>
    <property type="match status" value="1"/>
</dbReference>
<dbReference type="EMBL" id="JAOVQO010000018">
    <property type="protein sequence ID" value="MCU9849866.1"/>
    <property type="molecule type" value="Genomic_DNA"/>
</dbReference>
<feature type="domain" description="POTRA" evidence="10">
    <location>
        <begin position="51"/>
        <end position="127"/>
    </location>
</feature>
<evidence type="ECO:0000256" key="2">
    <source>
        <dbReference type="ARBA" id="ARBA00009055"/>
    </source>
</evidence>
<evidence type="ECO:0000256" key="3">
    <source>
        <dbReference type="ARBA" id="ARBA00022448"/>
    </source>
</evidence>
<comment type="subcellular location">
    <subcellularLocation>
        <location evidence="1">Cell outer membrane</location>
    </subcellularLocation>
</comment>
<comment type="similarity">
    <text evidence="2">Belongs to the TPS (TC 1.B.20) family.</text>
</comment>
<organism evidence="11 12">
    <name type="scientific">Albidovulum salinarum</name>
    <dbReference type="NCBI Taxonomy" id="2984153"/>
    <lineage>
        <taxon>Bacteria</taxon>
        <taxon>Pseudomonadati</taxon>
        <taxon>Pseudomonadota</taxon>
        <taxon>Alphaproteobacteria</taxon>
        <taxon>Rhodobacterales</taxon>
        <taxon>Paracoccaceae</taxon>
        <taxon>Albidovulum</taxon>
    </lineage>
</organism>
<dbReference type="PANTHER" id="PTHR34597">
    <property type="entry name" value="SLR1661 PROTEIN"/>
    <property type="match status" value="1"/>
</dbReference>
<dbReference type="Pfam" id="PF08479">
    <property type="entry name" value="POTRA_2"/>
    <property type="match status" value="1"/>
</dbReference>
<keyword evidence="5" id="KW-0812">Transmembrane</keyword>
<dbReference type="InterPro" id="IPR005565">
    <property type="entry name" value="Hemolysn_activator_HlyB_C"/>
</dbReference>
<dbReference type="InterPro" id="IPR051544">
    <property type="entry name" value="TPS_OM_transporter"/>
</dbReference>
<protein>
    <submittedName>
        <fullName evidence="11">ShlB/FhaC/HecB family hemolysin secretion/activation protein</fullName>
    </submittedName>
</protein>
<keyword evidence="8" id="KW-0998">Cell outer membrane</keyword>
<keyword evidence="4" id="KW-1134">Transmembrane beta strand</keyword>
<dbReference type="Proteomes" id="UP001209535">
    <property type="component" value="Unassembled WGS sequence"/>
</dbReference>
<feature type="compositionally biased region" description="Low complexity" evidence="9">
    <location>
        <begin position="1"/>
        <end position="13"/>
    </location>
</feature>
<name>A0ABT2X7D6_9RHOB</name>
<evidence type="ECO:0000256" key="8">
    <source>
        <dbReference type="ARBA" id="ARBA00023237"/>
    </source>
</evidence>
<dbReference type="RefSeq" id="WP_263339147.1">
    <property type="nucleotide sequence ID" value="NZ_JAOVQO010000018.1"/>
</dbReference>
<feature type="region of interest" description="Disordered" evidence="9">
    <location>
        <begin position="1"/>
        <end position="22"/>
    </location>
</feature>
<comment type="caution">
    <text evidence="11">The sequence shown here is derived from an EMBL/GenBank/DDBJ whole genome shotgun (WGS) entry which is preliminary data.</text>
</comment>
<dbReference type="Gene3D" id="3.10.20.310">
    <property type="entry name" value="membrane protein fhac"/>
    <property type="match status" value="1"/>
</dbReference>
<reference evidence="11 12" key="1">
    <citation type="submission" date="2022-10" db="EMBL/GenBank/DDBJ databases">
        <title>Defluviimonas sp. nov., isolated from ocean surface sediments.</title>
        <authorList>
            <person name="He W."/>
            <person name="Wang L."/>
            <person name="Zhang D.-F."/>
        </authorList>
    </citation>
    <scope>NUCLEOTIDE SEQUENCE [LARGE SCALE GENOMIC DNA]</scope>
    <source>
        <strain evidence="11 12">WL0024</strain>
    </source>
</reference>
<evidence type="ECO:0000256" key="4">
    <source>
        <dbReference type="ARBA" id="ARBA00022452"/>
    </source>
</evidence>
<evidence type="ECO:0000256" key="7">
    <source>
        <dbReference type="ARBA" id="ARBA00023136"/>
    </source>
</evidence>
<dbReference type="Pfam" id="PF03865">
    <property type="entry name" value="ShlB"/>
    <property type="match status" value="1"/>
</dbReference>
<evidence type="ECO:0000259" key="10">
    <source>
        <dbReference type="PROSITE" id="PS51779"/>
    </source>
</evidence>
<evidence type="ECO:0000256" key="1">
    <source>
        <dbReference type="ARBA" id="ARBA00004442"/>
    </source>
</evidence>
<dbReference type="InterPro" id="IPR034746">
    <property type="entry name" value="POTRA"/>
</dbReference>
<sequence>MAIDAGAAAAQSASEVTPESFQPPLQRLSGAVVFTGEPGTKAPPGSEGISVTLSGVAIEGGLPQMAAAQTAFTARLTRGAIPVSEIFEATTALEEAYANAGFVLSRVVLPQQSLRDNGTLKVTVINGYVEAIDTTNAPPEVRARIEALTGKLVGRSGLTMAELERQLLLAGDVSGVALGSALAAGNRPGGTVIALDPEFRKVTGFLGFDNFVGDDLSPPTLNAGIELNSPFSYGETIYGRLSFSPELALSSDPRYRIAALGAVVPVGTSGLSLNVEATASDTTPDTPLTPTRSNFDRQSVRLVYPYIRTRQTNVTAQFALDHQEDSQDLIAVSTRFPIYRDEASILRLGGSLSHTHDDGAFSEVGAFLSRGVDILGARTLSDVGAGTPLSRQGADAEFSKLTGSFYHQRALVENLSLSLAGRFQSAFGDPLLTAEQFSIVGARELSTFDSGELRGDSGWVVRAELATARDVTIAGRPITLSPNIFAGTGEVSLEQPSAVESAHVRAHAYGIGMDLISNTESRYRSSFMRVEFGRGERNDGGPDGERFSISGNFRF</sequence>
<evidence type="ECO:0000256" key="5">
    <source>
        <dbReference type="ARBA" id="ARBA00022692"/>
    </source>
</evidence>
<gene>
    <name evidence="11" type="ORF">OEZ60_17850</name>
</gene>
<keyword evidence="6" id="KW-0653">Protein transport</keyword>
<keyword evidence="12" id="KW-1185">Reference proteome</keyword>
<evidence type="ECO:0000256" key="9">
    <source>
        <dbReference type="SAM" id="MobiDB-lite"/>
    </source>
</evidence>
<accession>A0ABT2X7D6</accession>
<evidence type="ECO:0000313" key="12">
    <source>
        <dbReference type="Proteomes" id="UP001209535"/>
    </source>
</evidence>
<evidence type="ECO:0000256" key="6">
    <source>
        <dbReference type="ARBA" id="ARBA00022927"/>
    </source>
</evidence>
<dbReference type="Gene3D" id="2.40.160.50">
    <property type="entry name" value="membrane protein fhac: a member of the omp85/tpsb transporter family"/>
    <property type="match status" value="1"/>
</dbReference>